<dbReference type="AlphaFoldDB" id="R7WK23"/>
<evidence type="ECO:0000256" key="2">
    <source>
        <dbReference type="SAM" id="Phobius"/>
    </source>
</evidence>
<evidence type="ECO:0000313" key="5">
    <source>
        <dbReference type="Proteomes" id="UP000013525"/>
    </source>
</evidence>
<dbReference type="eggNOG" id="COG3170">
    <property type="taxonomic scope" value="Bacteria"/>
</dbReference>
<dbReference type="InterPro" id="IPR046112">
    <property type="entry name" value="DUF6049"/>
</dbReference>
<feature type="region of interest" description="Disordered" evidence="1">
    <location>
        <begin position="762"/>
        <end position="803"/>
    </location>
</feature>
<reference evidence="4 5" key="1">
    <citation type="journal article" date="2013" name="Genome Announc.">
        <title>Draft Genome Sequence of Rhodococcus rhodnii Strain LMG5362, a Symbiont of Rhodnius prolixus (Hemiptera, Reduviidae, Triatominae), the Principle Vector of Trypanosoma cruzi.</title>
        <authorList>
            <person name="Pachebat J.A."/>
            <person name="van Keulen G."/>
            <person name="Whitten M.M."/>
            <person name="Girdwood S."/>
            <person name="Del Sol R."/>
            <person name="Dyson P.J."/>
            <person name="Facey P.D."/>
        </authorList>
    </citation>
    <scope>NUCLEOTIDE SEQUENCE [LARGE SCALE GENOMIC DNA]</scope>
    <source>
        <strain evidence="4 5">LMG 5362</strain>
    </source>
</reference>
<protein>
    <submittedName>
        <fullName evidence="4">Glycoprotein</fullName>
    </submittedName>
</protein>
<dbReference type="Pfam" id="PF19516">
    <property type="entry name" value="DUF6049"/>
    <property type="match status" value="1"/>
</dbReference>
<dbReference type="EMBL" id="APMY01000091">
    <property type="protein sequence ID" value="EOM75663.1"/>
    <property type="molecule type" value="Genomic_DNA"/>
</dbReference>
<feature type="signal peptide" evidence="3">
    <location>
        <begin position="1"/>
        <end position="32"/>
    </location>
</feature>
<accession>R7WK23</accession>
<dbReference type="Gene3D" id="2.60.40.10">
    <property type="entry name" value="Immunoglobulins"/>
    <property type="match status" value="1"/>
</dbReference>
<dbReference type="PATRIC" id="fig|1273125.3.peg.2791"/>
<feature type="compositionally biased region" description="Basic and acidic residues" evidence="1">
    <location>
        <begin position="785"/>
        <end position="803"/>
    </location>
</feature>
<keyword evidence="2" id="KW-0812">Transmembrane</keyword>
<dbReference type="GO" id="GO:0005975">
    <property type="term" value="P:carbohydrate metabolic process"/>
    <property type="evidence" value="ECO:0007669"/>
    <property type="project" value="UniProtKB-ARBA"/>
</dbReference>
<keyword evidence="2" id="KW-0472">Membrane</keyword>
<proteinExistence type="predicted"/>
<keyword evidence="3" id="KW-0732">Signal</keyword>
<keyword evidence="5" id="KW-1185">Reference proteome</keyword>
<sequence length="803" mass="83619">MIGRAAAWALLVVLVTCAAVAPGLAVPTEATAAPSHTQSSQQTRSQFLRLSIDTVTPSIVTTGSERTVTVTGSVRNIGDRVVEDVAVRLQRAAGVTESSELRSSLTLDQSSFDTVGLFETLTDRLDRGQSENFSLSLPLDSETDYSLGITEPGVYPLLVNVNGTPAYGGAARLDDARFLLPVTGVPGERPDAAPAPPVATTLLWPLAAPPSLAAGVPGSLTDPVRLLRDDLADSLADGGRLDGLLAAIEATDPARSRGAWDRQLRDSTCLAIDPDLLATVEAMTTRYLVVDDAGEPDGAATEGTGTPAATEWLERLRTVAGQMCVVALPRAQADLSALATIDDPTLTSIALNEPADVVDRILGITSQRGTTWPDSGTLTPAAADLVRGAGATTSLLASTAVDTPGEAPIARIAGPTPDDPEPLDAVLFDPAVGAALAAVGSDPQTPSYVPSSVRYDLASDSETARLQDALGAVLWSSVRPDAPDGRSAVIAPPQLWSAGPDEASAILNSVTGLFRSGAATPRPLADLTRTQDPAPPPRALSAPEQSVSDGVPEHVRAAVADQLPRIDSLGASLVTDPSSPLTPTLFLAPLRGDLVRSLTLAQRRGDDPSRAETAATTRVNEVATTVDALYNSVSVVSPGGVYTLASEQSPLLLVARNDLPIGVTVRLDVQAPDGVDITDVGATALPPRGSRTLTVPARIDDSRKLVVQFALTSDEGRRFGEPISVTVRSNAYGQALAIVTACAGALLLFLAGRRLWHRFRGQPDPADDALAPDERPGYEDGEGVTSDRERDGDERQDEGRGRT</sequence>
<feature type="chain" id="PRO_5004448073" evidence="3">
    <location>
        <begin position="33"/>
        <end position="803"/>
    </location>
</feature>
<dbReference type="InterPro" id="IPR013783">
    <property type="entry name" value="Ig-like_fold"/>
</dbReference>
<evidence type="ECO:0000313" key="4">
    <source>
        <dbReference type="EMBL" id="EOM75663.1"/>
    </source>
</evidence>
<dbReference type="Proteomes" id="UP000013525">
    <property type="component" value="Unassembled WGS sequence"/>
</dbReference>
<feature type="transmembrane region" description="Helical" evidence="2">
    <location>
        <begin position="731"/>
        <end position="751"/>
    </location>
</feature>
<gene>
    <name evidence="4" type="ORF">Rrhod_2933</name>
</gene>
<evidence type="ECO:0000256" key="3">
    <source>
        <dbReference type="SAM" id="SignalP"/>
    </source>
</evidence>
<organism evidence="4 5">
    <name type="scientific">Rhodococcus rhodnii LMG 5362</name>
    <dbReference type="NCBI Taxonomy" id="1273125"/>
    <lineage>
        <taxon>Bacteria</taxon>
        <taxon>Bacillati</taxon>
        <taxon>Actinomycetota</taxon>
        <taxon>Actinomycetes</taxon>
        <taxon>Mycobacteriales</taxon>
        <taxon>Nocardiaceae</taxon>
        <taxon>Rhodococcus</taxon>
    </lineage>
</organism>
<keyword evidence="2" id="KW-1133">Transmembrane helix</keyword>
<name>R7WK23_9NOCA</name>
<evidence type="ECO:0000256" key="1">
    <source>
        <dbReference type="SAM" id="MobiDB-lite"/>
    </source>
</evidence>
<feature type="region of interest" description="Disordered" evidence="1">
    <location>
        <begin position="521"/>
        <end position="549"/>
    </location>
</feature>
<comment type="caution">
    <text evidence="4">The sequence shown here is derived from an EMBL/GenBank/DDBJ whole genome shotgun (WGS) entry which is preliminary data.</text>
</comment>